<keyword evidence="1" id="KW-0472">Membrane</keyword>
<dbReference type="Proteomes" id="UP000744769">
    <property type="component" value="Unassembled WGS sequence"/>
</dbReference>
<feature type="transmembrane region" description="Helical" evidence="1">
    <location>
        <begin position="12"/>
        <end position="38"/>
    </location>
</feature>
<gene>
    <name evidence="2" type="ORF">G9U51_15735</name>
</gene>
<evidence type="ECO:0000313" key="2">
    <source>
        <dbReference type="EMBL" id="NHN57223.1"/>
    </source>
</evidence>
<evidence type="ECO:0000256" key="1">
    <source>
        <dbReference type="SAM" id="Phobius"/>
    </source>
</evidence>
<comment type="caution">
    <text evidence="2">The sequence shown here is derived from an EMBL/GenBank/DDBJ whole genome shotgun (WGS) entry which is preliminary data.</text>
</comment>
<evidence type="ECO:0000313" key="3">
    <source>
        <dbReference type="Proteomes" id="UP000744769"/>
    </source>
</evidence>
<sequence length="205" mass="22272">MVMAGSDTGRRISYFCVLSWVALVGVATLLPTALAIISGDLLNAVVLAGVNYLILVAVLALVSGYCGPDAQFQVTSSEILVASTWDVVQRVPVDLIDNCQEVDRYADGLHRLTRIVAFQGRIRDDHVIALFSEPQLMGSSFGILQRLWGAVLNLAANDLAFPIIRRRRYAGMVVPREVALMINCNCQDGPTGGLARGAESRRRNE</sequence>
<keyword evidence="1" id="KW-0812">Transmembrane</keyword>
<dbReference type="AlphaFoldDB" id="A0A967B474"/>
<name>A0A967B474_9MICO</name>
<dbReference type="RefSeq" id="WP_166198289.1">
    <property type="nucleotide sequence ID" value="NZ_JAAOIV010000013.1"/>
</dbReference>
<keyword evidence="3" id="KW-1185">Reference proteome</keyword>
<keyword evidence="1" id="KW-1133">Transmembrane helix</keyword>
<reference evidence="2" key="1">
    <citation type="submission" date="2020-03" db="EMBL/GenBank/DDBJ databases">
        <title>Draft sequencing of Calidifontibacter sp. DB0510.</title>
        <authorList>
            <person name="Kim D.-U."/>
        </authorList>
    </citation>
    <scope>NUCLEOTIDE SEQUENCE</scope>
    <source>
        <strain evidence="2">DB0510</strain>
    </source>
</reference>
<proteinExistence type="predicted"/>
<protein>
    <submittedName>
        <fullName evidence="2">Uncharacterized protein</fullName>
    </submittedName>
</protein>
<accession>A0A967B474</accession>
<organism evidence="2 3">
    <name type="scientific">Metallococcus carri</name>
    <dbReference type="NCBI Taxonomy" id="1656884"/>
    <lineage>
        <taxon>Bacteria</taxon>
        <taxon>Bacillati</taxon>
        <taxon>Actinomycetota</taxon>
        <taxon>Actinomycetes</taxon>
        <taxon>Micrococcales</taxon>
        <taxon>Dermacoccaceae</taxon>
        <taxon>Metallococcus</taxon>
    </lineage>
</organism>
<feature type="transmembrane region" description="Helical" evidence="1">
    <location>
        <begin position="44"/>
        <end position="66"/>
    </location>
</feature>
<dbReference type="EMBL" id="JAAOIV010000013">
    <property type="protein sequence ID" value="NHN57223.1"/>
    <property type="molecule type" value="Genomic_DNA"/>
</dbReference>